<evidence type="ECO:0000313" key="22">
    <source>
        <dbReference type="EMBL" id="PRD70197.1"/>
    </source>
</evidence>
<dbReference type="InterPro" id="IPR035965">
    <property type="entry name" value="PAS-like_dom_sf"/>
</dbReference>
<dbReference type="SUPFAM" id="SSF47384">
    <property type="entry name" value="Homodimeric domain of signal transducing histidine kinase"/>
    <property type="match status" value="1"/>
</dbReference>
<dbReference type="InterPro" id="IPR004358">
    <property type="entry name" value="Sig_transdc_His_kin-like_C"/>
</dbReference>
<accession>A0A2S9KIF9</accession>
<evidence type="ECO:0000256" key="1">
    <source>
        <dbReference type="ARBA" id="ARBA00000085"/>
    </source>
</evidence>
<evidence type="ECO:0000256" key="14">
    <source>
        <dbReference type="ARBA" id="ARBA00023026"/>
    </source>
</evidence>
<evidence type="ECO:0000256" key="2">
    <source>
        <dbReference type="ARBA" id="ARBA00004651"/>
    </source>
</evidence>
<dbReference type="InterPro" id="IPR036890">
    <property type="entry name" value="HATPase_C_sf"/>
</dbReference>
<dbReference type="CDD" id="cd16922">
    <property type="entry name" value="HATPase_EvgS-ArcB-TorS-like"/>
    <property type="match status" value="1"/>
</dbReference>
<dbReference type="OrthoDB" id="8577169at2"/>
<dbReference type="InterPro" id="IPR001789">
    <property type="entry name" value="Sig_transdc_resp-reg_receiver"/>
</dbReference>
<evidence type="ECO:0000256" key="19">
    <source>
        <dbReference type="SAM" id="Coils"/>
    </source>
</evidence>
<dbReference type="RefSeq" id="WP_105728202.1">
    <property type="nucleotide sequence ID" value="NZ_PVLR01000006.1"/>
</dbReference>
<dbReference type="AlphaFoldDB" id="A0A2S9KIF9"/>
<dbReference type="Proteomes" id="UP000238326">
    <property type="component" value="Unassembled WGS sequence"/>
</dbReference>
<reference evidence="22 23" key="1">
    <citation type="submission" date="2018-03" db="EMBL/GenBank/DDBJ databases">
        <title>Comparative genomics illustrates the genes involved in a hyperalkaliphilic mechanisms of Serpentinomonas isolated from highly-alkaline calcium-rich serpentinized springs.</title>
        <authorList>
            <person name="Suzuki S."/>
            <person name="Ishii S."/>
            <person name="Walworth N."/>
            <person name="Bird L."/>
            <person name="Kuenen J.G."/>
            <person name="Nealson K.H."/>
        </authorList>
    </citation>
    <scope>NUCLEOTIDE SEQUENCE [LARGE SCALE GENOMIC DNA]</scope>
    <source>
        <strain evidence="22 23">83</strain>
    </source>
</reference>
<dbReference type="SMART" id="SM00448">
    <property type="entry name" value="REC"/>
    <property type="match status" value="1"/>
</dbReference>
<evidence type="ECO:0000256" key="7">
    <source>
        <dbReference type="ARBA" id="ARBA00022692"/>
    </source>
</evidence>
<keyword evidence="12" id="KW-1133">Transmembrane helix</keyword>
<evidence type="ECO:0000256" key="8">
    <source>
        <dbReference type="ARBA" id="ARBA00022729"/>
    </source>
</evidence>
<keyword evidence="14" id="KW-0843">Virulence</keyword>
<dbReference type="SUPFAM" id="SSF55874">
    <property type="entry name" value="ATPase domain of HSP90 chaperone/DNA topoisomerase II/histidine kinase"/>
    <property type="match status" value="1"/>
</dbReference>
<dbReference type="PANTHER" id="PTHR45339">
    <property type="entry name" value="HYBRID SIGNAL TRANSDUCTION HISTIDINE KINASE J"/>
    <property type="match status" value="1"/>
</dbReference>
<evidence type="ECO:0000259" key="21">
    <source>
        <dbReference type="PROSITE" id="PS50110"/>
    </source>
</evidence>
<comment type="caution">
    <text evidence="22">The sequence shown here is derived from an EMBL/GenBank/DDBJ whole genome shotgun (WGS) entry which is preliminary data.</text>
</comment>
<keyword evidence="11" id="KW-0067">ATP-binding</keyword>
<evidence type="ECO:0000256" key="18">
    <source>
        <dbReference type="PROSITE-ProRule" id="PRU00169"/>
    </source>
</evidence>
<evidence type="ECO:0000256" key="15">
    <source>
        <dbReference type="ARBA" id="ARBA00023136"/>
    </source>
</evidence>
<keyword evidence="13" id="KW-0902">Two-component regulatory system</keyword>
<evidence type="ECO:0000256" key="11">
    <source>
        <dbReference type="ARBA" id="ARBA00022840"/>
    </source>
</evidence>
<dbReference type="InterPro" id="IPR003594">
    <property type="entry name" value="HATPase_dom"/>
</dbReference>
<dbReference type="SUPFAM" id="SSF55785">
    <property type="entry name" value="PYP-like sensor domain (PAS domain)"/>
    <property type="match status" value="1"/>
</dbReference>
<dbReference type="InterPro" id="IPR003661">
    <property type="entry name" value="HisK_dim/P_dom"/>
</dbReference>
<dbReference type="FunFam" id="3.30.565.10:FF:000010">
    <property type="entry name" value="Sensor histidine kinase RcsC"/>
    <property type="match status" value="1"/>
</dbReference>
<dbReference type="PROSITE" id="PS50110">
    <property type="entry name" value="RESPONSE_REGULATORY"/>
    <property type="match status" value="1"/>
</dbReference>
<dbReference type="SMART" id="SM00387">
    <property type="entry name" value="HATPase_c"/>
    <property type="match status" value="1"/>
</dbReference>
<feature type="domain" description="Response regulatory" evidence="21">
    <location>
        <begin position="432"/>
        <end position="551"/>
    </location>
</feature>
<dbReference type="CDD" id="cd00082">
    <property type="entry name" value="HisKA"/>
    <property type="match status" value="1"/>
</dbReference>
<keyword evidence="10 22" id="KW-0418">Kinase</keyword>
<dbReference type="EMBL" id="PVLR01000006">
    <property type="protein sequence ID" value="PRD70197.1"/>
    <property type="molecule type" value="Genomic_DNA"/>
</dbReference>
<comment type="subcellular location">
    <subcellularLocation>
        <location evidence="2">Cell membrane</location>
        <topology evidence="2">Multi-pass membrane protein</topology>
    </subcellularLocation>
</comment>
<comment type="function">
    <text evidence="16">Member of the two-component regulatory system BvgS/BvgA. Phosphorylates BvgA via a four-step phosphorelay in response to environmental signals.</text>
</comment>
<evidence type="ECO:0000256" key="9">
    <source>
        <dbReference type="ARBA" id="ARBA00022741"/>
    </source>
</evidence>
<dbReference type="SMART" id="SM00388">
    <property type="entry name" value="HisKA"/>
    <property type="match status" value="1"/>
</dbReference>
<dbReference type="Gene3D" id="3.40.50.2300">
    <property type="match status" value="1"/>
</dbReference>
<proteinExistence type="predicted"/>
<dbReference type="Gene3D" id="3.30.450.20">
    <property type="entry name" value="PAS domain"/>
    <property type="match status" value="1"/>
</dbReference>
<evidence type="ECO:0000256" key="3">
    <source>
        <dbReference type="ARBA" id="ARBA00012438"/>
    </source>
</evidence>
<sequence>MEKGLMPAFLDLPCALLVTDPSGRMLALNDELLAVLGGTRAYWESAGLDAMLPPASRVFLQTHVWPMLLHMGRVRELALTLRTHEQHEMPVLINAEQTLYQGQPAYCWVFFVVQERQRFEAKLLAASQQAQQAAAELKAHSLELAAAKETAEAANRAKSEFLANMSHEIRTPMNAVIGLSRLLLETELDALQRDYLGKIHGSGTALLGVLNDILDYSKVEAGRLAIESLPLRLDELFEKARMLFSLKAAERGLALEFELAPGLPRSLRGDPLRLLQVLSNLVSNALKFTASGGVRVRVDAMDAIDGDRTDAALQLHFEVQDSGIGLSHEEIGRLFTPFHQADSSTTRRYGGTGLGLSISKRLVGLMGGEIGVESQPGQGSRFWFTVRLEQIPDETPAATLPAVGTLAAPAAATPGSSALATTPEVTALRGARVLIVDDNETNLIVARAYVGKLGLHFETARGGHEAVEKACRERFDAILMDLQMPEMDGFEATRAIRAHEAAQGAAPVPIIALTAAVMLKDLLATEAAGMNDHVSKPINRQQLAATLSRWIPAQRG</sequence>
<dbReference type="InterPro" id="IPR011006">
    <property type="entry name" value="CheY-like_superfamily"/>
</dbReference>
<keyword evidence="7" id="KW-0812">Transmembrane</keyword>
<dbReference type="PRINTS" id="PR00344">
    <property type="entry name" value="BCTRLSENSOR"/>
</dbReference>
<evidence type="ECO:0000256" key="4">
    <source>
        <dbReference type="ARBA" id="ARBA00022475"/>
    </source>
</evidence>
<dbReference type="GO" id="GO:0000155">
    <property type="term" value="F:phosphorelay sensor kinase activity"/>
    <property type="evidence" value="ECO:0007669"/>
    <property type="project" value="InterPro"/>
</dbReference>
<evidence type="ECO:0000259" key="20">
    <source>
        <dbReference type="PROSITE" id="PS50109"/>
    </source>
</evidence>
<dbReference type="Pfam" id="PF02518">
    <property type="entry name" value="HATPase_c"/>
    <property type="match status" value="1"/>
</dbReference>
<keyword evidence="8" id="KW-0732">Signal</keyword>
<evidence type="ECO:0000256" key="5">
    <source>
        <dbReference type="ARBA" id="ARBA00022553"/>
    </source>
</evidence>
<name>A0A2S9KIF9_9BURK</name>
<keyword evidence="19" id="KW-0175">Coiled coil</keyword>
<gene>
    <name evidence="22" type="ORF">C6P61_01725</name>
</gene>
<evidence type="ECO:0000256" key="12">
    <source>
        <dbReference type="ARBA" id="ARBA00022989"/>
    </source>
</evidence>
<keyword evidence="23" id="KW-1185">Reference proteome</keyword>
<dbReference type="SUPFAM" id="SSF52172">
    <property type="entry name" value="CheY-like"/>
    <property type="match status" value="1"/>
</dbReference>
<evidence type="ECO:0000256" key="13">
    <source>
        <dbReference type="ARBA" id="ARBA00023012"/>
    </source>
</evidence>
<dbReference type="PROSITE" id="PS50109">
    <property type="entry name" value="HIS_KIN"/>
    <property type="match status" value="1"/>
</dbReference>
<dbReference type="GO" id="GO:0005886">
    <property type="term" value="C:plasma membrane"/>
    <property type="evidence" value="ECO:0007669"/>
    <property type="project" value="UniProtKB-SubCell"/>
</dbReference>
<organism evidence="22 23">
    <name type="scientific">Malikia spinosa</name>
    <dbReference type="NCBI Taxonomy" id="86180"/>
    <lineage>
        <taxon>Bacteria</taxon>
        <taxon>Pseudomonadati</taxon>
        <taxon>Pseudomonadota</taxon>
        <taxon>Betaproteobacteria</taxon>
        <taxon>Burkholderiales</taxon>
        <taxon>Comamonadaceae</taxon>
        <taxon>Malikia</taxon>
    </lineage>
</organism>
<keyword evidence="9" id="KW-0547">Nucleotide-binding</keyword>
<dbReference type="CDD" id="cd17546">
    <property type="entry name" value="REC_hyHK_CKI1_RcsC-like"/>
    <property type="match status" value="1"/>
</dbReference>
<dbReference type="InterPro" id="IPR036097">
    <property type="entry name" value="HisK_dim/P_sf"/>
</dbReference>
<evidence type="ECO:0000256" key="16">
    <source>
        <dbReference type="ARBA" id="ARBA00058004"/>
    </source>
</evidence>
<keyword evidence="5 18" id="KW-0597">Phosphoprotein</keyword>
<evidence type="ECO:0000256" key="10">
    <source>
        <dbReference type="ARBA" id="ARBA00022777"/>
    </source>
</evidence>
<feature type="modified residue" description="4-aspartylphosphate" evidence="18">
    <location>
        <position position="481"/>
    </location>
</feature>
<dbReference type="Gene3D" id="1.10.287.130">
    <property type="match status" value="1"/>
</dbReference>
<protein>
    <recommendedName>
        <fullName evidence="17">Virulence sensor protein BvgS</fullName>
        <ecNumber evidence="3">2.7.13.3</ecNumber>
    </recommendedName>
</protein>
<dbReference type="PANTHER" id="PTHR45339:SF1">
    <property type="entry name" value="HYBRID SIGNAL TRANSDUCTION HISTIDINE KINASE J"/>
    <property type="match status" value="1"/>
</dbReference>
<dbReference type="Pfam" id="PF00512">
    <property type="entry name" value="HisKA"/>
    <property type="match status" value="1"/>
</dbReference>
<comment type="catalytic activity">
    <reaction evidence="1">
        <text>ATP + protein L-histidine = ADP + protein N-phospho-L-histidine.</text>
        <dbReference type="EC" id="2.7.13.3"/>
    </reaction>
</comment>
<evidence type="ECO:0000256" key="6">
    <source>
        <dbReference type="ARBA" id="ARBA00022679"/>
    </source>
</evidence>
<keyword evidence="6" id="KW-0808">Transferase</keyword>
<feature type="coiled-coil region" evidence="19">
    <location>
        <begin position="116"/>
        <end position="164"/>
    </location>
</feature>
<evidence type="ECO:0000256" key="17">
    <source>
        <dbReference type="ARBA" id="ARBA00070152"/>
    </source>
</evidence>
<keyword evidence="15" id="KW-0472">Membrane</keyword>
<dbReference type="Pfam" id="PF00072">
    <property type="entry name" value="Response_reg"/>
    <property type="match status" value="1"/>
</dbReference>
<dbReference type="EC" id="2.7.13.3" evidence="3"/>
<dbReference type="FunFam" id="1.10.287.130:FF:000003">
    <property type="entry name" value="Histidine kinase"/>
    <property type="match status" value="1"/>
</dbReference>
<dbReference type="InterPro" id="IPR005467">
    <property type="entry name" value="His_kinase_dom"/>
</dbReference>
<dbReference type="GO" id="GO:0005524">
    <property type="term" value="F:ATP binding"/>
    <property type="evidence" value="ECO:0007669"/>
    <property type="project" value="UniProtKB-KW"/>
</dbReference>
<dbReference type="Gene3D" id="3.30.565.10">
    <property type="entry name" value="Histidine kinase-like ATPase, C-terminal domain"/>
    <property type="match status" value="1"/>
</dbReference>
<evidence type="ECO:0000313" key="23">
    <source>
        <dbReference type="Proteomes" id="UP000238326"/>
    </source>
</evidence>
<feature type="domain" description="Histidine kinase" evidence="20">
    <location>
        <begin position="164"/>
        <end position="390"/>
    </location>
</feature>
<keyword evidence="4" id="KW-1003">Cell membrane</keyword>